<gene>
    <name evidence="2" type="ORF">M404DRAFT_153671</name>
</gene>
<dbReference type="SUPFAM" id="SSF88723">
    <property type="entry name" value="PIN domain-like"/>
    <property type="match status" value="1"/>
</dbReference>
<dbReference type="PANTHER" id="PTHR11081:SF75">
    <property type="entry name" value="ENDONUCLEASE, PUTATIVE (AFU_ORTHOLOGUE AFUA_3G13260)-RELATED"/>
    <property type="match status" value="1"/>
</dbReference>
<dbReference type="InterPro" id="IPR006086">
    <property type="entry name" value="XPG-I_dom"/>
</dbReference>
<dbReference type="OrthoDB" id="2678758at2759"/>
<accession>A0A0C3NXN3</accession>
<dbReference type="CDD" id="cd09870">
    <property type="entry name" value="PIN_YEN1"/>
    <property type="match status" value="1"/>
</dbReference>
<evidence type="ECO:0000259" key="1">
    <source>
        <dbReference type="SMART" id="SM00484"/>
    </source>
</evidence>
<dbReference type="Pfam" id="PF00867">
    <property type="entry name" value="XPG_I"/>
    <property type="match status" value="1"/>
</dbReference>
<organism evidence="2 3">
    <name type="scientific">Pisolithus tinctorius Marx 270</name>
    <dbReference type="NCBI Taxonomy" id="870435"/>
    <lineage>
        <taxon>Eukaryota</taxon>
        <taxon>Fungi</taxon>
        <taxon>Dikarya</taxon>
        <taxon>Basidiomycota</taxon>
        <taxon>Agaricomycotina</taxon>
        <taxon>Agaricomycetes</taxon>
        <taxon>Agaricomycetidae</taxon>
        <taxon>Boletales</taxon>
        <taxon>Sclerodermatineae</taxon>
        <taxon>Pisolithaceae</taxon>
        <taxon>Pisolithus</taxon>
    </lineage>
</organism>
<name>A0A0C3NXN3_PISTI</name>
<dbReference type="EMBL" id="KN831999">
    <property type="protein sequence ID" value="KIO00091.1"/>
    <property type="molecule type" value="Genomic_DNA"/>
</dbReference>
<dbReference type="SMART" id="SM00484">
    <property type="entry name" value="XPGI"/>
    <property type="match status" value="1"/>
</dbReference>
<evidence type="ECO:0000313" key="3">
    <source>
        <dbReference type="Proteomes" id="UP000054217"/>
    </source>
</evidence>
<dbReference type="GO" id="GO:0017108">
    <property type="term" value="F:5'-flap endonuclease activity"/>
    <property type="evidence" value="ECO:0007669"/>
    <property type="project" value="TreeGrafter"/>
</dbReference>
<dbReference type="PANTHER" id="PTHR11081">
    <property type="entry name" value="FLAP ENDONUCLEASE FAMILY MEMBER"/>
    <property type="match status" value="1"/>
</dbReference>
<protein>
    <recommendedName>
        <fullName evidence="1">XPG-I domain-containing protein</fullName>
    </recommendedName>
</protein>
<dbReference type="InParanoid" id="A0A0C3NXN3"/>
<dbReference type="InterPro" id="IPR029060">
    <property type="entry name" value="PIN-like_dom_sf"/>
</dbReference>
<dbReference type="AlphaFoldDB" id="A0A0C3NXN3"/>
<sequence length="399" mass="44963">MRVCELWPVSDHSFLLFHWCGYADHTKLLVPAARPYTLGQLAAESFDPSGNEEGIQLLTVGFNASAWMHSLVNVFSWHQAGTGRLHEMDIIFHHLSALSCMLLHPYFVFDGPDCPQLKRGEDIVCSTSPCLLMQHFQELLLMFCFNWHTAPGEAEAELACLQSCKLIDAVITPYNDALLFGMTHVVCSNSHSGRFEDMQVYSSEAIEDCASFKWGDLLLIMLTSSVDDDTGCWWCSVDVACQLVCYGFGRTLFQATIMLQFVKFMEFVAKWCNDVCEVLRMDPQRFLGHRYHELAHIIKEECIEFPDPAVLVMYLLPLTWWLDGGHPPIAFMTSHQPNLASLATFCSQCLGWSVDTIQSRLIDASAGTAMHALLWVSLTVILNMPVQPHYLSYTVPGKC</sequence>
<evidence type="ECO:0000313" key="2">
    <source>
        <dbReference type="EMBL" id="KIO00091.1"/>
    </source>
</evidence>
<dbReference type="HOGENOM" id="CLU_007575_4_1_1"/>
<reference evidence="2 3" key="1">
    <citation type="submission" date="2014-04" db="EMBL/GenBank/DDBJ databases">
        <authorList>
            <consortium name="DOE Joint Genome Institute"/>
            <person name="Kuo A."/>
            <person name="Kohler A."/>
            <person name="Costa M.D."/>
            <person name="Nagy L.G."/>
            <person name="Floudas D."/>
            <person name="Copeland A."/>
            <person name="Barry K.W."/>
            <person name="Cichocki N."/>
            <person name="Veneault-Fourrey C."/>
            <person name="LaButti K."/>
            <person name="Lindquist E.A."/>
            <person name="Lipzen A."/>
            <person name="Lundell T."/>
            <person name="Morin E."/>
            <person name="Murat C."/>
            <person name="Sun H."/>
            <person name="Tunlid A."/>
            <person name="Henrissat B."/>
            <person name="Grigoriev I.V."/>
            <person name="Hibbett D.S."/>
            <person name="Martin F."/>
            <person name="Nordberg H.P."/>
            <person name="Cantor M.N."/>
            <person name="Hua S.X."/>
        </authorList>
    </citation>
    <scope>NUCLEOTIDE SEQUENCE [LARGE SCALE GENOMIC DNA]</scope>
    <source>
        <strain evidence="2 3">Marx 270</strain>
    </source>
</reference>
<reference evidence="3" key="2">
    <citation type="submission" date="2015-01" db="EMBL/GenBank/DDBJ databases">
        <title>Evolutionary Origins and Diversification of the Mycorrhizal Mutualists.</title>
        <authorList>
            <consortium name="DOE Joint Genome Institute"/>
            <consortium name="Mycorrhizal Genomics Consortium"/>
            <person name="Kohler A."/>
            <person name="Kuo A."/>
            <person name="Nagy L.G."/>
            <person name="Floudas D."/>
            <person name="Copeland A."/>
            <person name="Barry K.W."/>
            <person name="Cichocki N."/>
            <person name="Veneault-Fourrey C."/>
            <person name="LaButti K."/>
            <person name="Lindquist E.A."/>
            <person name="Lipzen A."/>
            <person name="Lundell T."/>
            <person name="Morin E."/>
            <person name="Murat C."/>
            <person name="Riley R."/>
            <person name="Ohm R."/>
            <person name="Sun H."/>
            <person name="Tunlid A."/>
            <person name="Henrissat B."/>
            <person name="Grigoriev I.V."/>
            <person name="Hibbett D.S."/>
            <person name="Martin F."/>
        </authorList>
    </citation>
    <scope>NUCLEOTIDE SEQUENCE [LARGE SCALE GENOMIC DNA]</scope>
    <source>
        <strain evidence="3">Marx 270</strain>
    </source>
</reference>
<dbReference type="STRING" id="870435.A0A0C3NXN3"/>
<dbReference type="InterPro" id="IPR006084">
    <property type="entry name" value="XPG/Rad2"/>
</dbReference>
<dbReference type="Gene3D" id="3.40.50.1010">
    <property type="entry name" value="5'-nuclease"/>
    <property type="match status" value="2"/>
</dbReference>
<feature type="domain" description="XPG-I" evidence="1">
    <location>
        <begin position="141"/>
        <end position="211"/>
    </location>
</feature>
<keyword evidence="3" id="KW-1185">Reference proteome</keyword>
<dbReference type="GO" id="GO:0006974">
    <property type="term" value="P:DNA damage response"/>
    <property type="evidence" value="ECO:0007669"/>
    <property type="project" value="UniProtKB-ARBA"/>
</dbReference>
<proteinExistence type="predicted"/>
<dbReference type="Proteomes" id="UP000054217">
    <property type="component" value="Unassembled WGS sequence"/>
</dbReference>